<proteinExistence type="predicted"/>
<dbReference type="EMBL" id="SBHS01000023">
    <property type="protein sequence ID" value="TWU72859.1"/>
    <property type="molecule type" value="Genomic_DNA"/>
</dbReference>
<dbReference type="Proteomes" id="UP000317257">
    <property type="component" value="Unassembled WGS sequence"/>
</dbReference>
<evidence type="ECO:0000313" key="1">
    <source>
        <dbReference type="EMBL" id="TWU72859.1"/>
    </source>
</evidence>
<name>A0A5C6G6B0_METRR</name>
<dbReference type="AlphaFoldDB" id="A0A5C6G6B0"/>
<accession>A0A5C6G6B0</accession>
<sequence length="176" mass="19907">MPPRLAPHYFLRPFIPPRTLLFRDSQILNVRRAFHDAKAHFITLDARGSLATQNIDLFIGEPHEAYIISQKGIGLAMKSAITNQTGMCLASDPEKIPLTFFHDTLHFAHAAVPYPRVVVPQDLPRQNETNRSPATLWLWGASTSITLDGTPDHYFEESSRESHKRLKGAAKLLRDR</sequence>
<organism evidence="1 2">
    <name type="scientific">Metarhizium rileyi (strain RCEF 4871)</name>
    <name type="common">Nomuraea rileyi</name>
    <dbReference type="NCBI Taxonomy" id="1649241"/>
    <lineage>
        <taxon>Eukaryota</taxon>
        <taxon>Fungi</taxon>
        <taxon>Dikarya</taxon>
        <taxon>Ascomycota</taxon>
        <taxon>Pezizomycotina</taxon>
        <taxon>Sordariomycetes</taxon>
        <taxon>Hypocreomycetidae</taxon>
        <taxon>Hypocreales</taxon>
        <taxon>Clavicipitaceae</taxon>
        <taxon>Metarhizium</taxon>
    </lineage>
</organism>
<protein>
    <submittedName>
        <fullName evidence="1">Uncharacterized protein</fullName>
    </submittedName>
</protein>
<evidence type="ECO:0000313" key="2">
    <source>
        <dbReference type="Proteomes" id="UP000317257"/>
    </source>
</evidence>
<comment type="caution">
    <text evidence="1">The sequence shown here is derived from an EMBL/GenBank/DDBJ whole genome shotgun (WGS) entry which is preliminary data.</text>
</comment>
<gene>
    <name evidence="1" type="ORF">ED733_003317</name>
</gene>
<reference evidence="2" key="1">
    <citation type="submission" date="2018-12" db="EMBL/GenBank/DDBJ databases">
        <title>The complete genome of Metarhizium rileyi, a key fungal pathogen of Lepidoptera.</title>
        <authorList>
            <person name="Binneck E."/>
            <person name="Lastra C.C.L."/>
            <person name="Sosa-Gomez D.R."/>
        </authorList>
    </citation>
    <scope>NUCLEOTIDE SEQUENCE [LARGE SCALE GENOMIC DNA]</scope>
    <source>
        <strain evidence="2">Cep018-CH2</strain>
    </source>
</reference>